<name>A0A1T4KRC3_9LACT</name>
<keyword evidence="1" id="KW-1133">Transmembrane helix</keyword>
<accession>A0A1T4KRC3</accession>
<sequence>MSLVTIISELIRFLKDYALKIILSALLIGLAVASARYYFGGFETPEMEAAYQDLKQRYEQEPAEFQIILTNAEGAFFSNSFLIDEYFGQPEVVEKIEKETGIEFAGWVESENILELIKTSQFRGAMAALRDGSTEMITVRVAVGESAEENLQIAQAYQNLIVEETLPFLESYKVSLVNKAEIGEQLSELKFPNLATTETLEHYNRISTRSAIVFGVAGAIGGAVLTALALFLLRLFKSKIGYAFDYSWAMEDRHFIFNRTNTEHEADIVAFMSIPKRDHRYVVIQGDPEKLLPVEDQKDLIFVTKVQDIQADVDEIIFVIYANQTDKAWYNEQYHMAKLYDVPIKIIQLM</sequence>
<keyword evidence="1" id="KW-0472">Membrane</keyword>
<dbReference type="OrthoDB" id="2136129at2"/>
<dbReference type="Proteomes" id="UP000189941">
    <property type="component" value="Unassembled WGS sequence"/>
</dbReference>
<keyword evidence="1" id="KW-0812">Transmembrane</keyword>
<feature type="transmembrane region" description="Helical" evidence="1">
    <location>
        <begin position="21"/>
        <end position="39"/>
    </location>
</feature>
<dbReference type="STRING" id="1121925.SAMN02746011_00827"/>
<feature type="transmembrane region" description="Helical" evidence="1">
    <location>
        <begin position="211"/>
        <end position="233"/>
    </location>
</feature>
<organism evidence="2 3">
    <name type="scientific">Globicatella sulfidifaciens DSM 15739</name>
    <dbReference type="NCBI Taxonomy" id="1121925"/>
    <lineage>
        <taxon>Bacteria</taxon>
        <taxon>Bacillati</taxon>
        <taxon>Bacillota</taxon>
        <taxon>Bacilli</taxon>
        <taxon>Lactobacillales</taxon>
        <taxon>Aerococcaceae</taxon>
        <taxon>Globicatella</taxon>
    </lineage>
</organism>
<dbReference type="AlphaFoldDB" id="A0A1T4KRC3"/>
<gene>
    <name evidence="2" type="ORF">SAMN02746011_00827</name>
</gene>
<evidence type="ECO:0000313" key="2">
    <source>
        <dbReference type="EMBL" id="SJZ44965.1"/>
    </source>
</evidence>
<keyword evidence="3" id="KW-1185">Reference proteome</keyword>
<dbReference type="RefSeq" id="WP_078755621.1">
    <property type="nucleotide sequence ID" value="NZ_FUWO01000005.1"/>
</dbReference>
<evidence type="ECO:0000256" key="1">
    <source>
        <dbReference type="SAM" id="Phobius"/>
    </source>
</evidence>
<reference evidence="3" key="1">
    <citation type="submission" date="2017-02" db="EMBL/GenBank/DDBJ databases">
        <authorList>
            <person name="Varghese N."/>
            <person name="Submissions S."/>
        </authorList>
    </citation>
    <scope>NUCLEOTIDE SEQUENCE [LARGE SCALE GENOMIC DNA]</scope>
    <source>
        <strain evidence="3">DSM 15739</strain>
    </source>
</reference>
<protein>
    <submittedName>
        <fullName evidence="2">Uncharacterized protein</fullName>
    </submittedName>
</protein>
<proteinExistence type="predicted"/>
<evidence type="ECO:0000313" key="3">
    <source>
        <dbReference type="Proteomes" id="UP000189941"/>
    </source>
</evidence>
<dbReference type="EMBL" id="FUWO01000005">
    <property type="protein sequence ID" value="SJZ44965.1"/>
    <property type="molecule type" value="Genomic_DNA"/>
</dbReference>